<evidence type="ECO:0000313" key="2">
    <source>
        <dbReference type="Proteomes" id="UP001302349"/>
    </source>
</evidence>
<sequence length="125" mass="14259">MAMIEGGSSEMIFVYNSKRDLDKQALAYISVFSDKIVKLDVQSSALEYSFLADLSGRLGVGYQDLVDHDCEQLKSQEYYLHLSTPKQYIDLIVKHPDYLKTPVLIYGDKAHFISKETDLLQLSFL</sequence>
<dbReference type="RefSeq" id="WP_317492179.1">
    <property type="nucleotide sequence ID" value="NZ_CP136051.1"/>
</dbReference>
<name>A0ABZ0J050_9BACT</name>
<dbReference type="InterPro" id="IPR036249">
    <property type="entry name" value="Thioredoxin-like_sf"/>
</dbReference>
<accession>A0ABZ0J050</accession>
<dbReference type="EMBL" id="CP136051">
    <property type="protein sequence ID" value="WOK09565.1"/>
    <property type="molecule type" value="Genomic_DNA"/>
</dbReference>
<dbReference type="Gene3D" id="3.40.30.10">
    <property type="entry name" value="Glutaredoxin"/>
    <property type="match status" value="1"/>
</dbReference>
<keyword evidence="2" id="KW-1185">Reference proteome</keyword>
<reference evidence="1 2" key="1">
    <citation type="journal article" date="2023" name="Microbiol. Resour. Announc.">
        <title>Complete Genome Sequence of Imperialibacter roseus strain P4T.</title>
        <authorList>
            <person name="Tizabi D.R."/>
            <person name="Bachvaroff T."/>
            <person name="Hill R.T."/>
        </authorList>
    </citation>
    <scope>NUCLEOTIDE SEQUENCE [LARGE SCALE GENOMIC DNA]</scope>
    <source>
        <strain evidence="1 2">P4T</strain>
    </source>
</reference>
<evidence type="ECO:0000313" key="1">
    <source>
        <dbReference type="EMBL" id="WOK09565.1"/>
    </source>
</evidence>
<dbReference type="Proteomes" id="UP001302349">
    <property type="component" value="Chromosome"/>
</dbReference>
<dbReference type="SUPFAM" id="SSF52833">
    <property type="entry name" value="Thioredoxin-like"/>
    <property type="match status" value="1"/>
</dbReference>
<evidence type="ECO:0008006" key="3">
    <source>
        <dbReference type="Google" id="ProtNLM"/>
    </source>
</evidence>
<gene>
    <name evidence="1" type="ORF">RT717_13040</name>
</gene>
<protein>
    <recommendedName>
        <fullName evidence="3">Arsenate reductase</fullName>
    </recommendedName>
</protein>
<organism evidence="1 2">
    <name type="scientific">Imperialibacter roseus</name>
    <dbReference type="NCBI Taxonomy" id="1324217"/>
    <lineage>
        <taxon>Bacteria</taxon>
        <taxon>Pseudomonadati</taxon>
        <taxon>Bacteroidota</taxon>
        <taxon>Cytophagia</taxon>
        <taxon>Cytophagales</taxon>
        <taxon>Flammeovirgaceae</taxon>
        <taxon>Imperialibacter</taxon>
    </lineage>
</organism>
<proteinExistence type="predicted"/>